<keyword evidence="2" id="KW-1185">Reference proteome</keyword>
<name>A0A6I2F4A6_9MICO</name>
<dbReference type="AlphaFoldDB" id="A0A6I2F4A6"/>
<sequence>MTQQDAAAEGRAGRSLALAARDLVEEAIREEFFQKLPPMLSVAELAELTRTTTHSIRGLVQSGSLQAEFSAGRYLIPLADNWDVVRRLRPRLVGGPRIGAPEAVVPEEGRAPASRVALWVDADLARTVQRHLLRTGEDLTTVLRRGIGAEGAGWRDASRGQLPEAVDRAG</sequence>
<reference evidence="1 2" key="1">
    <citation type="submission" date="2019-10" db="EMBL/GenBank/DDBJ databases">
        <authorList>
            <person name="Nie G."/>
            <person name="Ming H."/>
            <person name="Yi B."/>
        </authorList>
    </citation>
    <scope>NUCLEOTIDE SEQUENCE [LARGE SCALE GENOMIC DNA]</scope>
    <source>
        <strain evidence="1 2">CFH 90414</strain>
    </source>
</reference>
<dbReference type="EMBL" id="WJIF01000002">
    <property type="protein sequence ID" value="MRG59419.1"/>
    <property type="molecule type" value="Genomic_DNA"/>
</dbReference>
<proteinExistence type="predicted"/>
<organism evidence="1 2">
    <name type="scientific">Agromyces agglutinans</name>
    <dbReference type="NCBI Taxonomy" id="2662258"/>
    <lineage>
        <taxon>Bacteria</taxon>
        <taxon>Bacillati</taxon>
        <taxon>Actinomycetota</taxon>
        <taxon>Actinomycetes</taxon>
        <taxon>Micrococcales</taxon>
        <taxon>Microbacteriaceae</taxon>
        <taxon>Agromyces</taxon>
    </lineage>
</organism>
<dbReference type="RefSeq" id="WP_153683824.1">
    <property type="nucleotide sequence ID" value="NZ_WJIF01000002.1"/>
</dbReference>
<gene>
    <name evidence="1" type="ORF">GE115_05960</name>
</gene>
<evidence type="ECO:0000313" key="2">
    <source>
        <dbReference type="Proteomes" id="UP000431080"/>
    </source>
</evidence>
<accession>A0A6I2F4A6</accession>
<dbReference type="Proteomes" id="UP000431080">
    <property type="component" value="Unassembled WGS sequence"/>
</dbReference>
<evidence type="ECO:0000313" key="1">
    <source>
        <dbReference type="EMBL" id="MRG59419.1"/>
    </source>
</evidence>
<comment type="caution">
    <text evidence="1">The sequence shown here is derived from an EMBL/GenBank/DDBJ whole genome shotgun (WGS) entry which is preliminary data.</text>
</comment>
<protein>
    <submittedName>
        <fullName evidence="1">Uncharacterized protein</fullName>
    </submittedName>
</protein>